<dbReference type="InterPro" id="IPR009003">
    <property type="entry name" value="Peptidase_S1_PA"/>
</dbReference>
<evidence type="ECO:0000313" key="4">
    <source>
        <dbReference type="Proteomes" id="UP001501265"/>
    </source>
</evidence>
<keyword evidence="2" id="KW-0732">Signal</keyword>
<gene>
    <name evidence="3" type="ORF">GCM10023220_59770</name>
</gene>
<feature type="region of interest" description="Disordered" evidence="1">
    <location>
        <begin position="23"/>
        <end position="44"/>
    </location>
</feature>
<dbReference type="SUPFAM" id="SSF50494">
    <property type="entry name" value="Trypsin-like serine proteases"/>
    <property type="match status" value="1"/>
</dbReference>
<organism evidence="3 4">
    <name type="scientific">Streptomyces ziwulingensis</name>
    <dbReference type="NCBI Taxonomy" id="1045501"/>
    <lineage>
        <taxon>Bacteria</taxon>
        <taxon>Bacillati</taxon>
        <taxon>Actinomycetota</taxon>
        <taxon>Actinomycetes</taxon>
        <taxon>Kitasatosporales</taxon>
        <taxon>Streptomycetaceae</taxon>
        <taxon>Streptomyces</taxon>
    </lineage>
</organism>
<dbReference type="Gene3D" id="2.40.10.10">
    <property type="entry name" value="Trypsin-like serine proteases"/>
    <property type="match status" value="2"/>
</dbReference>
<dbReference type="RefSeq" id="WP_345623649.1">
    <property type="nucleotide sequence ID" value="NZ_BAABIG010000072.1"/>
</dbReference>
<dbReference type="EMBL" id="BAABIG010000072">
    <property type="protein sequence ID" value="GAA4818919.1"/>
    <property type="molecule type" value="Genomic_DNA"/>
</dbReference>
<name>A0ABP9CV49_9ACTN</name>
<comment type="caution">
    <text evidence="3">The sequence shown here is derived from an EMBL/GenBank/DDBJ whole genome shotgun (WGS) entry which is preliminary data.</text>
</comment>
<dbReference type="InterPro" id="IPR043504">
    <property type="entry name" value="Peptidase_S1_PA_chymotrypsin"/>
</dbReference>
<protein>
    <recommendedName>
        <fullName evidence="5">Peptidase S1 domain-containing protein</fullName>
    </recommendedName>
</protein>
<keyword evidence="4" id="KW-1185">Reference proteome</keyword>
<accession>A0ABP9CV49</accession>
<evidence type="ECO:0000313" key="3">
    <source>
        <dbReference type="EMBL" id="GAA4818919.1"/>
    </source>
</evidence>
<feature type="chain" id="PRO_5046971452" description="Peptidase S1 domain-containing protein" evidence="2">
    <location>
        <begin position="25"/>
        <end position="266"/>
    </location>
</feature>
<dbReference type="Proteomes" id="UP001501265">
    <property type="component" value="Unassembled WGS sequence"/>
</dbReference>
<evidence type="ECO:0000256" key="2">
    <source>
        <dbReference type="SAM" id="SignalP"/>
    </source>
</evidence>
<feature type="region of interest" description="Disordered" evidence="1">
    <location>
        <begin position="194"/>
        <end position="213"/>
    </location>
</feature>
<feature type="signal peptide" evidence="2">
    <location>
        <begin position="1"/>
        <end position="24"/>
    </location>
</feature>
<reference evidence="4" key="1">
    <citation type="journal article" date="2019" name="Int. J. Syst. Evol. Microbiol.">
        <title>The Global Catalogue of Microorganisms (GCM) 10K type strain sequencing project: providing services to taxonomists for standard genome sequencing and annotation.</title>
        <authorList>
            <consortium name="The Broad Institute Genomics Platform"/>
            <consortium name="The Broad Institute Genome Sequencing Center for Infectious Disease"/>
            <person name="Wu L."/>
            <person name="Ma J."/>
        </authorList>
    </citation>
    <scope>NUCLEOTIDE SEQUENCE [LARGE SCALE GENOMIC DNA]</scope>
    <source>
        <strain evidence="4">JCM 18081</strain>
    </source>
</reference>
<sequence length="266" mass="28074">MPAFLRRIVLVLLLILGATAPAAAAPRTAEPPPPPPDRRRDTQPHWGGAALARFATPVRYWCTSGFAVRTRDGKQGMVTAGHCFGQGVRVASGRTPLGEPNDYGTVSERKNDTAHDMEVITGVSAPQLYAPGIWVEPRLPRSIRVVGRAPAATGDKVCFSGMMSKEVCGFEVINLDRGTACSDPEHPTDCTGGLAQAHHPDFAGSDGGDSGSPVYKRDAKGNATIVGMLIGGAPRDPTHPALIVFHTVQQLEASDGLGITVLTQRP</sequence>
<proteinExistence type="predicted"/>
<evidence type="ECO:0008006" key="5">
    <source>
        <dbReference type="Google" id="ProtNLM"/>
    </source>
</evidence>
<evidence type="ECO:0000256" key="1">
    <source>
        <dbReference type="SAM" id="MobiDB-lite"/>
    </source>
</evidence>